<evidence type="ECO:0000256" key="3">
    <source>
        <dbReference type="SAM" id="Phobius"/>
    </source>
</evidence>
<keyword evidence="1 3" id="KW-0472">Membrane</keyword>
<feature type="active site" evidence="2">
    <location>
        <position position="183"/>
    </location>
</feature>
<dbReference type="eggNOG" id="ENOG50301AF">
    <property type="taxonomic scope" value="Bacteria"/>
</dbReference>
<dbReference type="KEGG" id="bco:Bcell_2584"/>
<keyword evidence="1" id="KW-0749">Sporulation</keyword>
<keyword evidence="3" id="KW-1133">Transmembrane helix</keyword>
<dbReference type="GO" id="GO:0004190">
    <property type="term" value="F:aspartic-type endopeptidase activity"/>
    <property type="evidence" value="ECO:0007669"/>
    <property type="project" value="UniProtKB-KW"/>
</dbReference>
<dbReference type="STRING" id="649639.Bcell_2584"/>
<dbReference type="EC" id="3.4.23.-" evidence="1"/>
<keyword evidence="1" id="KW-1003">Cell membrane</keyword>
<feature type="transmembrane region" description="Helical" evidence="3">
    <location>
        <begin position="34"/>
        <end position="51"/>
    </location>
</feature>
<comment type="similarity">
    <text evidence="1">Belongs to the peptidase U4 family.</text>
</comment>
<protein>
    <recommendedName>
        <fullName evidence="1">Sporulation sigma-E factor-processing peptidase</fullName>
        <ecNumber evidence="1">3.4.23.-</ecNumber>
    </recommendedName>
    <alternativeName>
        <fullName evidence="1">Membrane-associated aspartic protease</fullName>
    </alternativeName>
    <alternativeName>
        <fullName evidence="1">Stage II sporulation protein GA</fullName>
    </alternativeName>
</protein>
<comment type="subunit">
    <text evidence="1">Self-associates. Interacts with SigE. Interacts with SpoIIR.</text>
</comment>
<evidence type="ECO:0000256" key="2">
    <source>
        <dbReference type="PIRSR" id="PIRSR018571-1"/>
    </source>
</evidence>
<keyword evidence="3" id="KW-0812">Transmembrane</keyword>
<keyword evidence="5" id="KW-1185">Reference proteome</keyword>
<evidence type="ECO:0000313" key="5">
    <source>
        <dbReference type="Proteomes" id="UP000001401"/>
    </source>
</evidence>
<dbReference type="OrthoDB" id="2690199at2"/>
<name>E6TTS2_EVAC2</name>
<dbReference type="AlphaFoldDB" id="E6TTS2"/>
<proteinExistence type="inferred from homology"/>
<keyword evidence="1" id="KW-0378">Hydrolase</keyword>
<dbReference type="Proteomes" id="UP000001401">
    <property type="component" value="Chromosome"/>
</dbReference>
<dbReference type="Pfam" id="PF03419">
    <property type="entry name" value="Peptidase_U4"/>
    <property type="match status" value="1"/>
</dbReference>
<dbReference type="GO" id="GO:0030436">
    <property type="term" value="P:asexual sporulation"/>
    <property type="evidence" value="ECO:0007669"/>
    <property type="project" value="InterPro"/>
</dbReference>
<dbReference type="GO" id="GO:0030435">
    <property type="term" value="P:sporulation resulting in formation of a cellular spore"/>
    <property type="evidence" value="ECO:0007669"/>
    <property type="project" value="UniProtKB-KW"/>
</dbReference>
<evidence type="ECO:0000313" key="4">
    <source>
        <dbReference type="EMBL" id="ADU30841.1"/>
    </source>
</evidence>
<dbReference type="GO" id="GO:0006508">
    <property type="term" value="P:proteolysis"/>
    <property type="evidence" value="ECO:0007669"/>
    <property type="project" value="UniProtKB-KW"/>
</dbReference>
<reference evidence="4" key="1">
    <citation type="submission" date="2010-12" db="EMBL/GenBank/DDBJ databases">
        <title>Complete sequence of Bacillus cellulosilyticus DSM 2522.</title>
        <authorList>
            <consortium name="US DOE Joint Genome Institute"/>
            <person name="Lucas S."/>
            <person name="Copeland A."/>
            <person name="Lapidus A."/>
            <person name="Cheng J.-F."/>
            <person name="Bruce D."/>
            <person name="Goodwin L."/>
            <person name="Pitluck S."/>
            <person name="Chertkov O."/>
            <person name="Detter J.C."/>
            <person name="Han C."/>
            <person name="Tapia R."/>
            <person name="Land M."/>
            <person name="Hauser L."/>
            <person name="Jeffries C."/>
            <person name="Kyrpides N."/>
            <person name="Ivanova N."/>
            <person name="Mikhailova N."/>
            <person name="Brumm P."/>
            <person name="Mead D."/>
            <person name="Woyke T."/>
        </authorList>
    </citation>
    <scope>NUCLEOTIDE SEQUENCE [LARGE SCALE GENOMIC DNA]</scope>
    <source>
        <strain evidence="4">DSM 2522</strain>
    </source>
</reference>
<dbReference type="HOGENOM" id="CLU_059158_0_0_9"/>
<feature type="transmembrane region" description="Helical" evidence="3">
    <location>
        <begin position="129"/>
        <end position="146"/>
    </location>
</feature>
<dbReference type="PIRSF" id="PIRSF018571">
    <property type="entry name" value="SpoIIGA"/>
    <property type="match status" value="1"/>
</dbReference>
<dbReference type="GO" id="GO:0005886">
    <property type="term" value="C:plasma membrane"/>
    <property type="evidence" value="ECO:0007669"/>
    <property type="project" value="UniProtKB-SubCell"/>
</dbReference>
<accession>E6TTS2</accession>
<evidence type="ECO:0000256" key="1">
    <source>
        <dbReference type="PIRNR" id="PIRNR018571"/>
    </source>
</evidence>
<dbReference type="InterPro" id="IPR005081">
    <property type="entry name" value="SpoIIGA"/>
</dbReference>
<comment type="function">
    <text evidence="1">Probable aspartic protease that is responsible for the proteolytic cleavage of the RNA polymerase sigma E factor (SigE/spoIIGB) to yield the active peptide in the mother cell during sporulation. Responds to a signal from the forespore that is triggered by the extracellular signal protein SpoIIR.</text>
</comment>
<keyword evidence="1" id="KW-0645">Protease</keyword>
<keyword evidence="1" id="KW-0064">Aspartyl protease</keyword>
<comment type="subcellular location">
    <subcellularLocation>
        <location evidence="1">Cell membrane</location>
    </subcellularLocation>
</comment>
<feature type="transmembrane region" description="Helical" evidence="3">
    <location>
        <begin position="6"/>
        <end position="27"/>
    </location>
</feature>
<sequence length="303" mass="35098">MEIYLDIVWLLNFLVDTLLLLLTSIVIKRNIKKSRLIFGGFIASLYIFFLFTPFDVIAMNPLVKSVYSILIILATFGFRRFRLFIQAWLTFFFVNFAVGGGLLGLHYFLETDTSFINGTFATQTSGFGSPISWLFVLIGFPIMYVYSKQRFENMETEKIRYDQIYEVLVKAAGIQLHLKGFVDSGNRLEDPFTRRSVIIIDMTEVGNQFPESVVQFTKKQTFSHENIPERFEGKLTLIPFRTVGEKQQFLWALKPDEVIVLDDNQSYKCNQVLLGLSHIPLSDRNDYNCLLHPKMMQQKKQTS</sequence>
<dbReference type="EMBL" id="CP002394">
    <property type="protein sequence ID" value="ADU30841.1"/>
    <property type="molecule type" value="Genomic_DNA"/>
</dbReference>
<dbReference type="RefSeq" id="WP_013489175.1">
    <property type="nucleotide sequence ID" value="NC_014829.1"/>
</dbReference>
<organism evidence="4 5">
    <name type="scientific">Evansella cellulosilytica (strain ATCC 21833 / DSM 2522 / FERM P-1141 / JCM 9156 / N-4)</name>
    <name type="common">Bacillus cellulosilyticus</name>
    <dbReference type="NCBI Taxonomy" id="649639"/>
    <lineage>
        <taxon>Bacteria</taxon>
        <taxon>Bacillati</taxon>
        <taxon>Bacillota</taxon>
        <taxon>Bacilli</taxon>
        <taxon>Bacillales</taxon>
        <taxon>Bacillaceae</taxon>
        <taxon>Evansella</taxon>
    </lineage>
</organism>
<gene>
    <name evidence="4" type="ordered locus">Bcell_2584</name>
</gene>
<feature type="transmembrane region" description="Helical" evidence="3">
    <location>
        <begin position="88"/>
        <end position="109"/>
    </location>
</feature>
<dbReference type="NCBIfam" id="TIGR02854">
    <property type="entry name" value="spore_II_GA"/>
    <property type="match status" value="1"/>
</dbReference>
<feature type="transmembrane region" description="Helical" evidence="3">
    <location>
        <begin position="57"/>
        <end position="76"/>
    </location>
</feature>